<dbReference type="SUPFAM" id="SSF81606">
    <property type="entry name" value="PP2C-like"/>
    <property type="match status" value="1"/>
</dbReference>
<comment type="caution">
    <text evidence="8">The sequence shown here is derived from an EMBL/GenBank/DDBJ whole genome shotgun (WGS) entry which is preliminary data.</text>
</comment>
<dbReference type="Proteomes" id="UP001224775">
    <property type="component" value="Unassembled WGS sequence"/>
</dbReference>
<feature type="compositionally biased region" description="Basic residues" evidence="6">
    <location>
        <begin position="54"/>
        <end position="66"/>
    </location>
</feature>
<dbReference type="Pfam" id="PF00481">
    <property type="entry name" value="PP2C"/>
    <property type="match status" value="1"/>
</dbReference>
<keyword evidence="3 5" id="KW-0378">Hydrolase</keyword>
<dbReference type="InterPro" id="IPR036457">
    <property type="entry name" value="PPM-type-like_dom_sf"/>
</dbReference>
<feature type="compositionally biased region" description="Polar residues" evidence="6">
    <location>
        <begin position="111"/>
        <end position="120"/>
    </location>
</feature>
<feature type="region of interest" description="Disordered" evidence="6">
    <location>
        <begin position="1"/>
        <end position="77"/>
    </location>
</feature>
<dbReference type="SMART" id="SM00332">
    <property type="entry name" value="PP2Cc"/>
    <property type="match status" value="1"/>
</dbReference>
<proteinExistence type="inferred from homology"/>
<evidence type="ECO:0000256" key="2">
    <source>
        <dbReference type="ARBA" id="ARBA00022723"/>
    </source>
</evidence>
<evidence type="ECO:0000313" key="9">
    <source>
        <dbReference type="Proteomes" id="UP001224775"/>
    </source>
</evidence>
<dbReference type="GO" id="GO:0016020">
    <property type="term" value="C:membrane"/>
    <property type="evidence" value="ECO:0007669"/>
    <property type="project" value="UniProtKB-SubCell"/>
</dbReference>
<feature type="compositionally biased region" description="Polar residues" evidence="6">
    <location>
        <begin position="556"/>
        <end position="567"/>
    </location>
</feature>
<comment type="subcellular location">
    <subcellularLocation>
        <location evidence="1">Membrane</location>
        <topology evidence="1">Peripheral membrane protein</topology>
    </subcellularLocation>
</comment>
<feature type="compositionally biased region" description="Basic and acidic residues" evidence="6">
    <location>
        <begin position="535"/>
        <end position="544"/>
    </location>
</feature>
<feature type="region of interest" description="Disordered" evidence="6">
    <location>
        <begin position="2330"/>
        <end position="2358"/>
    </location>
</feature>
<dbReference type="InterPro" id="IPR001932">
    <property type="entry name" value="PPM-type_phosphatase-like_dom"/>
</dbReference>
<evidence type="ECO:0000256" key="5">
    <source>
        <dbReference type="RuleBase" id="RU003465"/>
    </source>
</evidence>
<reference evidence="8" key="1">
    <citation type="submission" date="2023-06" db="EMBL/GenBank/DDBJ databases">
        <title>Survivors Of The Sea: Transcriptome response of Skeletonema marinoi to long-term dormancy.</title>
        <authorList>
            <person name="Pinder M.I.M."/>
            <person name="Kourtchenko O."/>
            <person name="Robertson E.K."/>
            <person name="Larsson T."/>
            <person name="Maumus F."/>
            <person name="Osuna-Cruz C.M."/>
            <person name="Vancaester E."/>
            <person name="Stenow R."/>
            <person name="Vandepoele K."/>
            <person name="Ploug H."/>
            <person name="Bruchert V."/>
            <person name="Godhe A."/>
            <person name="Topel M."/>
        </authorList>
    </citation>
    <scope>NUCLEOTIDE SEQUENCE</scope>
    <source>
        <strain evidence="8">R05AC</strain>
    </source>
</reference>
<dbReference type="EC" id="3.1.3.16" evidence="8"/>
<evidence type="ECO:0000313" key="8">
    <source>
        <dbReference type="EMBL" id="KAK1741731.1"/>
    </source>
</evidence>
<dbReference type="InterPro" id="IPR000222">
    <property type="entry name" value="PP2C_BS"/>
</dbReference>
<dbReference type="PANTHER" id="PTHR47992">
    <property type="entry name" value="PROTEIN PHOSPHATASE"/>
    <property type="match status" value="1"/>
</dbReference>
<feature type="region of interest" description="Disordered" evidence="6">
    <location>
        <begin position="97"/>
        <end position="141"/>
    </location>
</feature>
<evidence type="ECO:0000256" key="3">
    <source>
        <dbReference type="ARBA" id="ARBA00022801"/>
    </source>
</evidence>
<dbReference type="InterPro" id="IPR015655">
    <property type="entry name" value="PP2C"/>
</dbReference>
<feature type="compositionally biased region" description="Polar residues" evidence="6">
    <location>
        <begin position="589"/>
        <end position="598"/>
    </location>
</feature>
<name>A0AAD9DBT2_9STRA</name>
<feature type="compositionally biased region" description="Low complexity" evidence="6">
    <location>
        <begin position="131"/>
        <end position="141"/>
    </location>
</feature>
<evidence type="ECO:0000256" key="1">
    <source>
        <dbReference type="ARBA" id="ARBA00004170"/>
    </source>
</evidence>
<accession>A0AAD9DBT2</accession>
<keyword evidence="4 5" id="KW-0904">Protein phosphatase</keyword>
<feature type="compositionally biased region" description="Basic and acidic residues" evidence="6">
    <location>
        <begin position="30"/>
        <end position="43"/>
    </location>
</feature>
<comment type="similarity">
    <text evidence="5">Belongs to the PP2C family.</text>
</comment>
<gene>
    <name evidence="8" type="ORF">QTG54_007304</name>
</gene>
<keyword evidence="2" id="KW-0479">Metal-binding</keyword>
<dbReference type="Gene3D" id="3.60.40.10">
    <property type="entry name" value="PPM-type phosphatase domain"/>
    <property type="match status" value="1"/>
</dbReference>
<dbReference type="PROSITE" id="PS51746">
    <property type="entry name" value="PPM_2"/>
    <property type="match status" value="1"/>
</dbReference>
<feature type="domain" description="PPM-type phosphatase" evidence="7">
    <location>
        <begin position="2578"/>
        <end position="2841"/>
    </location>
</feature>
<dbReference type="GO" id="GO:0004722">
    <property type="term" value="F:protein serine/threonine phosphatase activity"/>
    <property type="evidence" value="ECO:0007669"/>
    <property type="project" value="UniProtKB-EC"/>
</dbReference>
<evidence type="ECO:0000259" key="7">
    <source>
        <dbReference type="PROSITE" id="PS51746"/>
    </source>
</evidence>
<evidence type="ECO:0000256" key="4">
    <source>
        <dbReference type="ARBA" id="ARBA00022912"/>
    </source>
</evidence>
<feature type="region of interest" description="Disordered" evidence="6">
    <location>
        <begin position="520"/>
        <end position="607"/>
    </location>
</feature>
<feature type="region of interest" description="Disordered" evidence="6">
    <location>
        <begin position="2373"/>
        <end position="2392"/>
    </location>
</feature>
<dbReference type="PROSITE" id="PS01032">
    <property type="entry name" value="PPM_1"/>
    <property type="match status" value="1"/>
</dbReference>
<organism evidence="8 9">
    <name type="scientific">Skeletonema marinoi</name>
    <dbReference type="NCBI Taxonomy" id="267567"/>
    <lineage>
        <taxon>Eukaryota</taxon>
        <taxon>Sar</taxon>
        <taxon>Stramenopiles</taxon>
        <taxon>Ochrophyta</taxon>
        <taxon>Bacillariophyta</taxon>
        <taxon>Coscinodiscophyceae</taxon>
        <taxon>Thalassiosirophycidae</taxon>
        <taxon>Thalassiosirales</taxon>
        <taxon>Skeletonemataceae</taxon>
        <taxon>Skeletonema</taxon>
        <taxon>Skeletonema marinoi-dohrnii complex</taxon>
    </lineage>
</organism>
<dbReference type="CDD" id="cd00143">
    <property type="entry name" value="PP2Cc"/>
    <property type="match status" value="1"/>
</dbReference>
<keyword evidence="9" id="KW-1185">Reference proteome</keyword>
<dbReference type="GO" id="GO:0046872">
    <property type="term" value="F:metal ion binding"/>
    <property type="evidence" value="ECO:0007669"/>
    <property type="project" value="UniProtKB-KW"/>
</dbReference>
<feature type="region of interest" description="Disordered" evidence="6">
    <location>
        <begin position="2508"/>
        <end position="2529"/>
    </location>
</feature>
<dbReference type="EMBL" id="JATAAI010000012">
    <property type="protein sequence ID" value="KAK1741731.1"/>
    <property type="molecule type" value="Genomic_DNA"/>
</dbReference>
<evidence type="ECO:0000256" key="6">
    <source>
        <dbReference type="SAM" id="MobiDB-lite"/>
    </source>
</evidence>
<protein>
    <submittedName>
        <fullName evidence="8">Protein-serine/threonine phosphatase, PP2C family</fullName>
        <ecNumber evidence="8">3.1.3.16</ecNumber>
    </submittedName>
</protein>
<sequence>MWAAANSRKRSRNAAGSNLSESEYESDSSDGERSTTESIHENNDDIAQPSTIQVRKKPKRKRKKKPTRENPEATMARLTSSYSAAMAAVGALHRVSRQYSKQTARDEKSKSGNSEDNIQNELLKDQNDQGNTTTEKTNNNETLQKAHASIQRVAHAARTAFERSLLLDHVILAPIILSVNTDDNINKSISSFRGARTSEKGAYFASESMSCTSSAWFNTWNSEPETKSISMVQWNRLNAAHRNTTKQISYLTLVNYADLLLCGCGCHRCSPLVNDGKGQDTLDKGAVTKLGALDLFLPLEQGSAQDREGGGHSFCCLWRDESRERTLRLAVAAYCDASDLDATDPTLWLKLACAARALGRESDSKATLPSKSFLCLERLALERGLSSLPKGVPPNRMLLRAWREVQARDRLTATDSEGSLDHVITPEKQGPVELLLELPKYSWSALGRILLDASQSGASHRCLSDAADFGSPLIDIRISPLLSVPSKVMKSISGWLGKDDVNNVILTCSSIAEVLTSTKAKTEMPTKLPSSSPVSDDKELERTLDSQGDTAMVGSDASNNCEVNSSAKESEPNAIDDITSPRRGRVSKRVQSQAITSEKQNERRAKRSSAEYCLLAGVLSSTSQNPIYRKLIKTDHPWEELPIMKRGTRQMQAISPAQTDDRPQCSTAAPLQYQNESSATSSLSTFIQNMSRANSGPIDALEQFLVHISLHSSDVFGSENADAMSSCVIDCFDVIADASESYSELISPWYGEETFDDANLPFERALQVVSVNLLVAELRFKRCECNDSGDHFNDGVKLDFIVPNLMQCISVMSRYDASNDQIAIILELKCRYHWLASTYYTWLGHRCNDISVSKDADDLSLENLDVCLEILSEYQQLCGEQSIKTPHLVSPDNRHGIHWASLSVDVLVNYKQYLLSTAVVSKNRQAFHNISCQLKEGLTPDIQPLSITEDQKIELSSLGAELVNRYKAGKEQSREKTEELFNDFILAHGAHLVSENNDERIPHDWEVAISTSNGKDVWGNVWSAIPSTKTESIEQISSTLLSNPSIMQVLSCSLLLSEGDTQPLLSIYSQLISFALESRARILQTPSELHHELDDDLDEQTLHSIIQLYQNTCSVEHEVQTEEANDQSRKYPARCELFHSASRLVFAVRQCQGLSTEIKHSVESIYFVGLVKAFVRGKIEFASLITSVSDKRLKTWQTQLNNKASKICFIANELAELMSKCTTCIDSDGNARVSHLMKGLVGLGDDGHDQSESLDIAPLAQFSESLLWFWKFMNNRIDATSPSENAVKDRLLVSVCAAMIALCGSPGVSVDFASSISAFKYIPTNSDYFDSDNSVNGVFLPDVSVESDLQHSKRTLTRKYCQLTQCISLVFEFSEKAAARDGCYPSSQHGPFLSLVAVRTLSNMADEIFTLFSEDIWNEEWPYGARECGSTLDGVLSKAYSSIYGFSLTSQAQNNDSSKSYAPESIMAAAQLFRSVKRVYNKHNRRSPPTKAFETMEMALPVVEENAVSKSIRGYMFDADKDVDAVRFSRLDTPNGFPEWVFHETQSGIGASDEDSSCVEILRRGICRELAKCPISHIGSDEPEEGNEGLQKNNIENWMVLSECLGFKADIICDRLVRENDPYDTSDFCPPMNATKSLAARSLDKLHEIQSSEYTRRNWHPFIGKDLSAYMQYPWSNLNSLRDCSKHVESSLSPVSESGHESETVDLQIWREIETIFGKGEYTSWANAWAGMFVTALRTMRMKALRVARYLAKKKLGKMHPSEVCEDIGTALYGDLMASTVYGFPMQRMSNHEKRAIAEGTKYYFEEAIELSKSVDYASDSKTESWEVQFMIGKCCEKIASTLRDEIYPTDDCPKKRIYETMMSEAIQNYSAALGDAQKVEKAGGGQDNKNGGSSHGSREVLYRLHATRLKVLLSAIRQAADDFGLAEIEACRISSTSWFDDSNKLQTSDDDVRLKTWDLYVDCVQGLASCRKGISYFHRAAYRLAQALLWAPAFHDPRFCFHEGSIESIPPFKRGRISELDKDSLAECAASVIGSLFDKKRSHLVAVWVTTSAAPPPFEVLNDSVRKYDALRLKYIKAFIDTMVLCKRRDKIETFLSWAVSSSQDIPGFYEASAMTFQGGNPGNSLLSGSGFLTKVQRAAMIALAKMVLQDLALMKKDGINEKARKLLKDDFKLSHNLFLRLNSTPEEILRAAHSNKPLDEVVALCRCYLSIQSGRINDSINLDGNIDDATMLSSLLEGASEKAKEMFPTKKNKLKTLKRQAEDPVMKTGTFFSLLLQRFVPGNQYQFFRDRCQSESARAQSWNEKTMFAADDLANPHVHLQQIERGGSLLKGNLSPSDDFHSRSESSSSISKKQRKKSYFPSKLLFRKNSTAGNDGYESESEASTNSTRSTSSSFLRYQNKFLKLKSVFERRGDGSEVPVQSKSKLPAIFDGIYKRQNTIDDNYASDSDESKVDTSAPSEIICEEIICSDLIDPTIELSSSKVQYPTQQLTQSPPLSTTVATEQQIQGIDAKPSRSQRKKKQKSKTARLLAPVPISIPRTISYSLRSAISDGSKRERNSHSLMERRAFRVNGSHIDTSYWSHRGKRAYMEDRYVIEYMGATSKDPKQANPITLLGVFDGHGGAEASQFCSDWLSSYIRKDKDYPSNIPAAMKSAFTTVDKDFVASGFLDGSTACACTIVGDEKIICCNAGDSRAIIVKKNGSVVPLSEDHKPDRSDETTRINKLGGRVIHWGRWRVEGVLAVSRSIGDARLKPFVTAEPDIVEHTIEDDDMFLVIASDGVWDTMTSDLVAKFCLVNTCKIVDKNLKVDDSLFRWIARQISKRARENGSSDNTSVIVANLRK</sequence>
<feature type="compositionally biased region" description="Basic residues" evidence="6">
    <location>
        <begin position="2517"/>
        <end position="2528"/>
    </location>
</feature>